<evidence type="ECO:0000259" key="8">
    <source>
        <dbReference type="PROSITE" id="PS50089"/>
    </source>
</evidence>
<evidence type="ECO:0000313" key="10">
    <source>
        <dbReference type="Proteomes" id="UP000085678"/>
    </source>
</evidence>
<dbReference type="PANTHER" id="PTHR25462:SF229">
    <property type="entry name" value="TRANSCRIPTION INTERMEDIARY FACTOR 1-BETA"/>
    <property type="match status" value="1"/>
</dbReference>
<dbReference type="GeneID" id="106167692"/>
<evidence type="ECO:0000256" key="7">
    <source>
        <dbReference type="SAM" id="Coils"/>
    </source>
</evidence>
<reference evidence="11" key="1">
    <citation type="submission" date="2025-08" db="UniProtKB">
        <authorList>
            <consortium name="RefSeq"/>
        </authorList>
    </citation>
    <scope>IDENTIFICATION</scope>
    <source>
        <tissue evidence="11">Gonads</tissue>
    </source>
</reference>
<dbReference type="Gene3D" id="1.20.920.20">
    <property type="match status" value="1"/>
</dbReference>
<proteinExistence type="predicted"/>
<keyword evidence="7" id="KW-0175">Coiled coil</keyword>
<dbReference type="CDD" id="cd19756">
    <property type="entry name" value="Bbox2"/>
    <property type="match status" value="1"/>
</dbReference>
<dbReference type="AlphaFoldDB" id="A0A1S3IUV2"/>
<dbReference type="InterPro" id="IPR011042">
    <property type="entry name" value="6-blade_b-propeller_TolB-like"/>
</dbReference>
<dbReference type="OrthoDB" id="14187at2759"/>
<sequence>MAANIPPSREDGIPDLRNCPKCEKRMTAPRLLLSCWHILCESCLADAIEGKEPGEIFQCFVCSKSVPVPWDGVAEFPVPLFLQCEPVPSTTDVTCYHHYEEKVTMYCKKCDTAICHLCVLTEDCHKDHPCVSFRLSFDEFKKKKGELVEHVQKLNAKIQEKNDTLIELDGQKRELALEQDEAERQIETDFQQLVDLIYRLKEEKKDELRFKVKVERSFLEKRRRDVVSSRNEMEMINQLAVELMKNGTRKEIMLHQKSVSSVMARHEAEANGTIFKKEKVEYVPYSDSDIKDTIGEISGGTTLPAGLKLVAEFSAKAEVDEYTPNITALAVDNAMNIVVPDGNNNNLKLFDRSGRLVSVWSGDGEHQLRCPAGVCCTSGGNIAICNKGNEEILFLDSQQRVDRTQTVSIGDYKCTGVVFSNDYVVFTAGTFQVRLQSSSVPSCVVVFSKHDGRVVREIRKDKDGSDLFSCPYGIALTKQGNLVVTDIDKHCVYVLTMEGEVLHRCVINWFGDWSTGALYQVGKEFTNKIDLEKSNYVPPNYLPLAYEGVPNPPTHRDAVTNAFVFVHQTLHQANVKMLRRGGRTMAITPRHYLDFINHYVSTKKQLWKWMFEDIFQ</sequence>
<keyword evidence="1" id="KW-0479">Metal-binding</keyword>
<dbReference type="InterPro" id="IPR001258">
    <property type="entry name" value="NHL_repeat"/>
</dbReference>
<name>A0A1S3IUV2_LINAN</name>
<keyword evidence="10" id="KW-1185">Reference proteome</keyword>
<organism evidence="10 11">
    <name type="scientific">Lingula anatina</name>
    <name type="common">Brachiopod</name>
    <name type="synonym">Lingula unguis</name>
    <dbReference type="NCBI Taxonomy" id="7574"/>
    <lineage>
        <taxon>Eukaryota</taxon>
        <taxon>Metazoa</taxon>
        <taxon>Spiralia</taxon>
        <taxon>Lophotrochozoa</taxon>
        <taxon>Brachiopoda</taxon>
        <taxon>Linguliformea</taxon>
        <taxon>Lingulata</taxon>
        <taxon>Lingulida</taxon>
        <taxon>Linguloidea</taxon>
        <taxon>Lingulidae</taxon>
        <taxon>Lingula</taxon>
    </lineage>
</organism>
<evidence type="ECO:0000259" key="9">
    <source>
        <dbReference type="PROSITE" id="PS50119"/>
    </source>
</evidence>
<dbReference type="Gene3D" id="3.30.160.60">
    <property type="entry name" value="Classic Zinc Finger"/>
    <property type="match status" value="1"/>
</dbReference>
<evidence type="ECO:0000256" key="5">
    <source>
        <dbReference type="PROSITE-ProRule" id="PRU00024"/>
    </source>
</evidence>
<evidence type="ECO:0000256" key="3">
    <source>
        <dbReference type="ARBA" id="ARBA00022771"/>
    </source>
</evidence>
<dbReference type="RefSeq" id="XP_013401982.2">
    <property type="nucleotide sequence ID" value="XM_013546528.2"/>
</dbReference>
<dbReference type="PANTHER" id="PTHR25462">
    <property type="entry name" value="BONUS, ISOFORM C-RELATED"/>
    <property type="match status" value="1"/>
</dbReference>
<dbReference type="PROSITE" id="PS51125">
    <property type="entry name" value="NHL"/>
    <property type="match status" value="1"/>
</dbReference>
<gene>
    <name evidence="11" type="primary">LOC106167692</name>
</gene>
<dbReference type="InterPro" id="IPR013083">
    <property type="entry name" value="Znf_RING/FYVE/PHD"/>
</dbReference>
<dbReference type="InterPro" id="IPR017907">
    <property type="entry name" value="Znf_RING_CS"/>
</dbReference>
<evidence type="ECO:0000256" key="2">
    <source>
        <dbReference type="ARBA" id="ARBA00022737"/>
    </source>
</evidence>
<dbReference type="Gene3D" id="2.120.10.30">
    <property type="entry name" value="TolB, C-terminal domain"/>
    <property type="match status" value="1"/>
</dbReference>
<dbReference type="Proteomes" id="UP000085678">
    <property type="component" value="Unplaced"/>
</dbReference>
<dbReference type="Gene3D" id="3.30.40.10">
    <property type="entry name" value="Zinc/RING finger domain, C3HC4 (zinc finger)"/>
    <property type="match status" value="1"/>
</dbReference>
<dbReference type="Pfam" id="PF12780">
    <property type="entry name" value="AAA_8"/>
    <property type="match status" value="1"/>
</dbReference>
<dbReference type="GO" id="GO:0008270">
    <property type="term" value="F:zinc ion binding"/>
    <property type="evidence" value="ECO:0007669"/>
    <property type="project" value="UniProtKB-KW"/>
</dbReference>
<dbReference type="SUPFAM" id="SSF57850">
    <property type="entry name" value="RING/U-box"/>
    <property type="match status" value="1"/>
</dbReference>
<dbReference type="GO" id="GO:0061630">
    <property type="term" value="F:ubiquitin protein ligase activity"/>
    <property type="evidence" value="ECO:0007669"/>
    <property type="project" value="TreeGrafter"/>
</dbReference>
<dbReference type="InterPro" id="IPR024317">
    <property type="entry name" value="Dynein_heavy_chain_D4_dom"/>
</dbReference>
<keyword evidence="4" id="KW-0862">Zinc</keyword>
<dbReference type="PROSITE" id="PS50089">
    <property type="entry name" value="ZF_RING_2"/>
    <property type="match status" value="1"/>
</dbReference>
<dbReference type="InParanoid" id="A0A1S3IUV2"/>
<dbReference type="PROSITE" id="PS00518">
    <property type="entry name" value="ZF_RING_1"/>
    <property type="match status" value="1"/>
</dbReference>
<dbReference type="KEGG" id="lak:106167692"/>
<feature type="coiled-coil region" evidence="7">
    <location>
        <begin position="151"/>
        <end position="188"/>
    </location>
</feature>
<evidence type="ECO:0000256" key="1">
    <source>
        <dbReference type="ARBA" id="ARBA00022723"/>
    </source>
</evidence>
<dbReference type="PROSITE" id="PS50119">
    <property type="entry name" value="ZF_BBOX"/>
    <property type="match status" value="1"/>
</dbReference>
<feature type="domain" description="B box-type" evidence="9">
    <location>
        <begin position="90"/>
        <end position="133"/>
    </location>
</feature>
<dbReference type="InterPro" id="IPR000315">
    <property type="entry name" value="Znf_B-box"/>
</dbReference>
<dbReference type="SUPFAM" id="SSF63829">
    <property type="entry name" value="Calcium-dependent phosphotriesterase"/>
    <property type="match status" value="1"/>
</dbReference>
<feature type="domain" description="RING-type" evidence="8">
    <location>
        <begin position="19"/>
        <end position="63"/>
    </location>
</feature>
<evidence type="ECO:0000256" key="4">
    <source>
        <dbReference type="ARBA" id="ARBA00022833"/>
    </source>
</evidence>
<dbReference type="STRING" id="7574.A0A1S3IUV2"/>
<feature type="repeat" description="NHL" evidence="6">
    <location>
        <begin position="464"/>
        <end position="498"/>
    </location>
</feature>
<evidence type="ECO:0000313" key="11">
    <source>
        <dbReference type="RefSeq" id="XP_013401982.2"/>
    </source>
</evidence>
<dbReference type="InterPro" id="IPR047153">
    <property type="entry name" value="TRIM45/56/19-like"/>
</dbReference>
<dbReference type="SUPFAM" id="SSF57845">
    <property type="entry name" value="B-box zinc-binding domain"/>
    <property type="match status" value="1"/>
</dbReference>
<dbReference type="GO" id="GO:0006513">
    <property type="term" value="P:protein monoubiquitination"/>
    <property type="evidence" value="ECO:0007669"/>
    <property type="project" value="TreeGrafter"/>
</dbReference>
<protein>
    <submittedName>
        <fullName evidence="11">Tripartite motif-containing protein 2-like</fullName>
    </submittedName>
</protein>
<accession>A0A1S3IUV2</accession>
<keyword evidence="3 5" id="KW-0863">Zinc-finger</keyword>
<keyword evidence="2" id="KW-0677">Repeat</keyword>
<evidence type="ECO:0000256" key="6">
    <source>
        <dbReference type="PROSITE-ProRule" id="PRU00504"/>
    </source>
</evidence>
<dbReference type="InterPro" id="IPR001841">
    <property type="entry name" value="Znf_RING"/>
</dbReference>